<feature type="coiled-coil region" evidence="10">
    <location>
        <begin position="341"/>
        <end position="389"/>
    </location>
</feature>
<dbReference type="InterPro" id="IPR003395">
    <property type="entry name" value="RecF/RecN/SMC_N"/>
</dbReference>
<evidence type="ECO:0000313" key="13">
    <source>
        <dbReference type="Proteomes" id="UP000249432"/>
    </source>
</evidence>
<comment type="caution">
    <text evidence="12">The sequence shown here is derived from an EMBL/GenBank/DDBJ whole genome shotgun (WGS) entry which is preliminary data.</text>
</comment>
<accession>A0A2W5U6P6</accession>
<dbReference type="GO" id="GO:0009432">
    <property type="term" value="P:SOS response"/>
    <property type="evidence" value="ECO:0007669"/>
    <property type="project" value="TreeGrafter"/>
</dbReference>
<keyword evidence="5 9" id="KW-0227">DNA damage</keyword>
<dbReference type="GO" id="GO:0005524">
    <property type="term" value="F:ATP binding"/>
    <property type="evidence" value="ECO:0007669"/>
    <property type="project" value="UniProtKB-KW"/>
</dbReference>
<dbReference type="FunFam" id="3.40.50.300:FF:000356">
    <property type="entry name" value="DNA repair protein RecN"/>
    <property type="match status" value="1"/>
</dbReference>
<evidence type="ECO:0000256" key="10">
    <source>
        <dbReference type="SAM" id="Coils"/>
    </source>
</evidence>
<dbReference type="InterPro" id="IPR004604">
    <property type="entry name" value="DNA_recomb/repair_RecN"/>
</dbReference>
<dbReference type="Proteomes" id="UP000249432">
    <property type="component" value="Unassembled WGS sequence"/>
</dbReference>
<keyword evidence="10" id="KW-0175">Coiled coil</keyword>
<comment type="similarity">
    <text evidence="2 9">Belongs to the RecN family.</text>
</comment>
<feature type="coiled-coil region" evidence="10">
    <location>
        <begin position="176"/>
        <end position="203"/>
    </location>
</feature>
<dbReference type="EMBL" id="QFRA01000015">
    <property type="protein sequence ID" value="PZR04558.1"/>
    <property type="molecule type" value="Genomic_DNA"/>
</dbReference>
<reference evidence="12 13" key="1">
    <citation type="submission" date="2017-08" db="EMBL/GenBank/DDBJ databases">
        <title>Infants hospitalized years apart are colonized by the same room-sourced microbial strains.</title>
        <authorList>
            <person name="Brooks B."/>
            <person name="Olm M.R."/>
            <person name="Firek B.A."/>
            <person name="Baker R."/>
            <person name="Thomas B.C."/>
            <person name="Morowitz M.J."/>
            <person name="Banfield J.F."/>
        </authorList>
    </citation>
    <scope>NUCLEOTIDE SEQUENCE [LARGE SCALE GENOMIC DNA]</scope>
    <source>
        <strain evidence="12">S2_003_000_R1_3</strain>
    </source>
</reference>
<evidence type="ECO:0000256" key="3">
    <source>
        <dbReference type="ARBA" id="ARBA00021315"/>
    </source>
</evidence>
<dbReference type="CDD" id="cd03241">
    <property type="entry name" value="ABC_RecN"/>
    <property type="match status" value="1"/>
</dbReference>
<dbReference type="GO" id="GO:0006310">
    <property type="term" value="P:DNA recombination"/>
    <property type="evidence" value="ECO:0007669"/>
    <property type="project" value="InterPro"/>
</dbReference>
<dbReference type="NCBIfam" id="TIGR00634">
    <property type="entry name" value="recN"/>
    <property type="match status" value="1"/>
</dbReference>
<dbReference type="PANTHER" id="PTHR11059">
    <property type="entry name" value="DNA REPAIR PROTEIN RECN"/>
    <property type="match status" value="1"/>
</dbReference>
<organism evidence="12 13">
    <name type="scientific">Corynebacterium kroppenstedtii</name>
    <dbReference type="NCBI Taxonomy" id="161879"/>
    <lineage>
        <taxon>Bacteria</taxon>
        <taxon>Bacillati</taxon>
        <taxon>Actinomycetota</taxon>
        <taxon>Actinomycetes</taxon>
        <taxon>Mycobacteriales</taxon>
        <taxon>Corynebacteriaceae</taxon>
        <taxon>Corynebacterium</taxon>
    </lineage>
</organism>
<evidence type="ECO:0000256" key="5">
    <source>
        <dbReference type="ARBA" id="ARBA00022763"/>
    </source>
</evidence>
<dbReference type="PANTHER" id="PTHR11059:SF0">
    <property type="entry name" value="DNA REPAIR PROTEIN RECN"/>
    <property type="match status" value="1"/>
</dbReference>
<protein>
    <recommendedName>
        <fullName evidence="3 9">DNA repair protein RecN</fullName>
    </recommendedName>
    <alternativeName>
        <fullName evidence="8 9">Recombination protein N</fullName>
    </alternativeName>
</protein>
<dbReference type="RefSeq" id="WP_303734964.1">
    <property type="nucleotide sequence ID" value="NZ_CAKZHK010000002.1"/>
</dbReference>
<dbReference type="GO" id="GO:0006281">
    <property type="term" value="P:DNA repair"/>
    <property type="evidence" value="ECO:0007669"/>
    <property type="project" value="UniProtKB-KW"/>
</dbReference>
<evidence type="ECO:0000256" key="8">
    <source>
        <dbReference type="ARBA" id="ARBA00033408"/>
    </source>
</evidence>
<evidence type="ECO:0000313" key="12">
    <source>
        <dbReference type="EMBL" id="PZR04558.1"/>
    </source>
</evidence>
<evidence type="ECO:0000256" key="2">
    <source>
        <dbReference type="ARBA" id="ARBA00009441"/>
    </source>
</evidence>
<dbReference type="Pfam" id="PF02463">
    <property type="entry name" value="SMC_N"/>
    <property type="match status" value="1"/>
</dbReference>
<sequence length="569" mass="61896">MLVELSIENLGVLPSATASWAPGLTVLTGETGAGKTFLLSGLKLIQGARADSSRVREGQSQAFVEGIFDFSEIDEAACAAITDEIENVGGDTENNEVVVSRSVSSKGRSRAHVGGRTVTAGRLAAVVDNLLVIHGQNDQLRLLSTDQQRDALDSFDPEIATVKSRYQVLRDQWRSVTRELTRRQQHRREMAQEEDRLRFALDEIEAVSPTPHEDELLVDKVKRLQEVDSLRDSAGRAFQALSSDDTEETSSAIDLLGEAQSALASSGDSQLVNLGTQIHNLLEQVGDISSDLSRYLGGLSSDPGELDAALQRQAQLNELTRKYAANIDEVLEWRDSAYKRLESLDTSTETIEKLAQEAEEAGTKTREIAEKLTAARRRAARKLEQAVTEEMRGLAMPTSSLDIAVTTNTVFRKNGTDEVEFRLRSYDGAEPRPLTQAASGGELSRIMLALEVVLSAERRGTTIVFDEVDAGVGGRAGVEIGRRLMRLSRQCQVIVVTHLPQVAAFADQHLVVTKSVDASVAATSGVKTLAESERVEELARMLAGLDHTDTGRAHAEELLATAARERSQA</sequence>
<keyword evidence="4" id="KW-0547">Nucleotide-binding</keyword>
<gene>
    <name evidence="12" type="primary">recN</name>
    <name evidence="12" type="ORF">DI525_06575</name>
</gene>
<keyword evidence="7 9" id="KW-0234">DNA repair</keyword>
<name>A0A2W5U6P6_9CORY</name>
<dbReference type="PIRSF" id="PIRSF003128">
    <property type="entry name" value="RecN"/>
    <property type="match status" value="1"/>
</dbReference>
<evidence type="ECO:0000256" key="6">
    <source>
        <dbReference type="ARBA" id="ARBA00022840"/>
    </source>
</evidence>
<dbReference type="AlphaFoldDB" id="A0A2W5U6P6"/>
<dbReference type="Gene3D" id="3.40.50.300">
    <property type="entry name" value="P-loop containing nucleotide triphosphate hydrolases"/>
    <property type="match status" value="2"/>
</dbReference>
<evidence type="ECO:0000256" key="1">
    <source>
        <dbReference type="ARBA" id="ARBA00003618"/>
    </source>
</evidence>
<evidence type="ECO:0000256" key="9">
    <source>
        <dbReference type="PIRNR" id="PIRNR003128"/>
    </source>
</evidence>
<comment type="function">
    <text evidence="1 9">May be involved in recombinational repair of damaged DNA.</text>
</comment>
<evidence type="ECO:0000259" key="11">
    <source>
        <dbReference type="Pfam" id="PF02463"/>
    </source>
</evidence>
<evidence type="ECO:0000256" key="7">
    <source>
        <dbReference type="ARBA" id="ARBA00023204"/>
    </source>
</evidence>
<dbReference type="GO" id="GO:0043590">
    <property type="term" value="C:bacterial nucleoid"/>
    <property type="evidence" value="ECO:0007669"/>
    <property type="project" value="TreeGrafter"/>
</dbReference>
<evidence type="ECO:0000256" key="4">
    <source>
        <dbReference type="ARBA" id="ARBA00022741"/>
    </source>
</evidence>
<dbReference type="InterPro" id="IPR027417">
    <property type="entry name" value="P-loop_NTPase"/>
</dbReference>
<keyword evidence="6" id="KW-0067">ATP-binding</keyword>
<proteinExistence type="inferred from homology"/>
<feature type="domain" description="RecF/RecN/SMC N-terminal" evidence="11">
    <location>
        <begin position="6"/>
        <end position="514"/>
    </location>
</feature>
<dbReference type="SUPFAM" id="SSF52540">
    <property type="entry name" value="P-loop containing nucleoside triphosphate hydrolases"/>
    <property type="match status" value="2"/>
</dbReference>